<dbReference type="Pfam" id="PF00318">
    <property type="entry name" value="Ribosomal_S2"/>
    <property type="match status" value="1"/>
</dbReference>
<dbReference type="GO" id="GO:0003735">
    <property type="term" value="F:structural constituent of ribosome"/>
    <property type="evidence" value="ECO:0007669"/>
    <property type="project" value="InterPro"/>
</dbReference>
<dbReference type="InterPro" id="IPR023591">
    <property type="entry name" value="Ribosomal_uS2_flav_dom_sf"/>
</dbReference>
<keyword evidence="3 5" id="KW-0687">Ribonucleoprotein</keyword>
<evidence type="ECO:0000256" key="4">
    <source>
        <dbReference type="ARBA" id="ARBA00035256"/>
    </source>
</evidence>
<keyword evidence="8" id="KW-1185">Reference proteome</keyword>
<dbReference type="EMBL" id="SNWP01000010">
    <property type="protein sequence ID" value="TDO29114.1"/>
    <property type="molecule type" value="Genomic_DNA"/>
</dbReference>
<dbReference type="InterPro" id="IPR001865">
    <property type="entry name" value="Ribosomal_uS2"/>
</dbReference>
<dbReference type="OrthoDB" id="9808036at2"/>
<dbReference type="FunFam" id="1.10.287.610:FF:000001">
    <property type="entry name" value="30S ribosomal protein S2"/>
    <property type="match status" value="1"/>
</dbReference>
<dbReference type="InterPro" id="IPR005706">
    <property type="entry name" value="Ribosomal_uS2_bac/mit/plastid"/>
</dbReference>
<evidence type="ECO:0000256" key="5">
    <source>
        <dbReference type="HAMAP-Rule" id="MF_00291"/>
    </source>
</evidence>
<dbReference type="CDD" id="cd01425">
    <property type="entry name" value="RPS2"/>
    <property type="match status" value="1"/>
</dbReference>
<evidence type="ECO:0000313" key="7">
    <source>
        <dbReference type="EMBL" id="TDO29114.1"/>
    </source>
</evidence>
<comment type="similarity">
    <text evidence="1 5">Belongs to the universal ribosomal protein uS2 family.</text>
</comment>
<comment type="caution">
    <text evidence="7">The sequence shown here is derived from an EMBL/GenBank/DDBJ whole genome shotgun (WGS) entry which is preliminary data.</text>
</comment>
<gene>
    <name evidence="5" type="primary">rpsB</name>
    <name evidence="7" type="ORF">BC659_1197</name>
</gene>
<feature type="compositionally biased region" description="Basic and acidic residues" evidence="6">
    <location>
        <begin position="246"/>
        <end position="255"/>
    </location>
</feature>
<protein>
    <recommendedName>
        <fullName evidence="4 5">Small ribosomal subunit protein uS2</fullName>
    </recommendedName>
</protein>
<evidence type="ECO:0000313" key="8">
    <source>
        <dbReference type="Proteomes" id="UP000295741"/>
    </source>
</evidence>
<dbReference type="PRINTS" id="PR00395">
    <property type="entry name" value="RIBOSOMALS2"/>
</dbReference>
<feature type="region of interest" description="Disordered" evidence="6">
    <location>
        <begin position="230"/>
        <end position="295"/>
    </location>
</feature>
<dbReference type="HAMAP" id="MF_00291_B">
    <property type="entry name" value="Ribosomal_uS2_B"/>
    <property type="match status" value="1"/>
</dbReference>
<evidence type="ECO:0000256" key="6">
    <source>
        <dbReference type="SAM" id="MobiDB-lite"/>
    </source>
</evidence>
<dbReference type="Gene3D" id="1.10.287.610">
    <property type="entry name" value="Helix hairpin bin"/>
    <property type="match status" value="1"/>
</dbReference>
<evidence type="ECO:0000256" key="1">
    <source>
        <dbReference type="ARBA" id="ARBA00006242"/>
    </source>
</evidence>
<reference evidence="7 8" key="1">
    <citation type="submission" date="2019-03" db="EMBL/GenBank/DDBJ databases">
        <title>Genomic Encyclopedia of Archaeal and Bacterial Type Strains, Phase II (KMG-II): from individual species to whole genera.</title>
        <authorList>
            <person name="Goeker M."/>
        </authorList>
    </citation>
    <scope>NUCLEOTIDE SEQUENCE [LARGE SCALE GENOMIC DNA]</scope>
    <source>
        <strain evidence="7 8">DSM 28323</strain>
    </source>
</reference>
<name>A0A4R6J1K6_9BACT</name>
<dbReference type="Proteomes" id="UP000295741">
    <property type="component" value="Unassembled WGS sequence"/>
</dbReference>
<keyword evidence="2 5" id="KW-0689">Ribosomal protein</keyword>
<dbReference type="GO" id="GO:0022627">
    <property type="term" value="C:cytosolic small ribosomal subunit"/>
    <property type="evidence" value="ECO:0007669"/>
    <property type="project" value="TreeGrafter"/>
</dbReference>
<proteinExistence type="inferred from homology"/>
<dbReference type="Gene3D" id="3.40.50.10490">
    <property type="entry name" value="Glucose-6-phosphate isomerase like protein, domain 1"/>
    <property type="match status" value="1"/>
</dbReference>
<feature type="compositionally biased region" description="Acidic residues" evidence="6">
    <location>
        <begin position="235"/>
        <end position="244"/>
    </location>
</feature>
<dbReference type="RefSeq" id="WP_133473720.1">
    <property type="nucleotide sequence ID" value="NZ_SNWP01000010.1"/>
</dbReference>
<dbReference type="NCBIfam" id="TIGR01011">
    <property type="entry name" value="rpsB_bact"/>
    <property type="match status" value="1"/>
</dbReference>
<sequence length="295" mass="32141">MENNTSLQQQLLEAGVHFGHLKKKWNPKMLPYIFAEKKGIHIIDLNKTVDHLQEASAAVKQIAKSGKKIMFVATKKQAKEIVSECAKRVNMPYATERWLGGMLTNFNTVRKSVKKMQSIEKMLADGSAESLTKKERLTLSRDKDKMEKVLGGIAQLGRLPAALFLVDIGHEHIALAEAKRLGITTFGMVDTNCDPNKVDFAIPANDDATKSIAIITNYIVAAIAEGLAERQASKDEEETEDSNNENEAKARRLEAEAQAEAGRGGRRGGSGAPAEAGAPKRRVPGNRRPAGGGSR</sequence>
<dbReference type="AlphaFoldDB" id="A0A4R6J1K6"/>
<dbReference type="PANTHER" id="PTHR12534:SF0">
    <property type="entry name" value="SMALL RIBOSOMAL SUBUNIT PROTEIN US2M"/>
    <property type="match status" value="1"/>
</dbReference>
<evidence type="ECO:0000256" key="2">
    <source>
        <dbReference type="ARBA" id="ARBA00022980"/>
    </source>
</evidence>
<organism evidence="7 8">
    <name type="scientific">Sediminibacterium goheungense</name>
    <dbReference type="NCBI Taxonomy" id="1086393"/>
    <lineage>
        <taxon>Bacteria</taxon>
        <taxon>Pseudomonadati</taxon>
        <taxon>Bacteroidota</taxon>
        <taxon>Chitinophagia</taxon>
        <taxon>Chitinophagales</taxon>
        <taxon>Chitinophagaceae</taxon>
        <taxon>Sediminibacterium</taxon>
    </lineage>
</organism>
<dbReference type="PANTHER" id="PTHR12534">
    <property type="entry name" value="30S RIBOSOMAL PROTEIN S2 PROKARYOTIC AND ORGANELLAR"/>
    <property type="match status" value="1"/>
</dbReference>
<dbReference type="GO" id="GO:0006412">
    <property type="term" value="P:translation"/>
    <property type="evidence" value="ECO:0007669"/>
    <property type="project" value="UniProtKB-UniRule"/>
</dbReference>
<dbReference type="SUPFAM" id="SSF52313">
    <property type="entry name" value="Ribosomal protein S2"/>
    <property type="match status" value="1"/>
</dbReference>
<evidence type="ECO:0000256" key="3">
    <source>
        <dbReference type="ARBA" id="ARBA00023274"/>
    </source>
</evidence>
<accession>A0A4R6J1K6</accession>